<feature type="transmembrane region" description="Helical" evidence="1">
    <location>
        <begin position="380"/>
        <end position="398"/>
    </location>
</feature>
<reference evidence="2 3" key="2">
    <citation type="submission" date="2018-11" db="EMBL/GenBank/DDBJ databases">
        <authorList>
            <consortium name="Pathogen Informatics"/>
        </authorList>
    </citation>
    <scope>NUCLEOTIDE SEQUENCE [LARGE SCALE GENOMIC DNA]</scope>
</reference>
<dbReference type="InterPro" id="IPR044924">
    <property type="entry name" value="HAD-SF_hydro_IA_REG-2-like_cap"/>
</dbReference>
<keyword evidence="1" id="KW-1133">Transmembrane helix</keyword>
<keyword evidence="1" id="KW-0812">Transmembrane</keyword>
<feature type="transmembrane region" description="Helical" evidence="1">
    <location>
        <begin position="442"/>
        <end position="472"/>
    </location>
</feature>
<dbReference type="SUPFAM" id="SSF56784">
    <property type="entry name" value="HAD-like"/>
    <property type="match status" value="1"/>
</dbReference>
<feature type="transmembrane region" description="Helical" evidence="1">
    <location>
        <begin position="340"/>
        <end position="360"/>
    </location>
</feature>
<dbReference type="AlphaFoldDB" id="A0A0R3SQS7"/>
<gene>
    <name evidence="2" type="ORF">HDID_LOCUS7455</name>
</gene>
<dbReference type="STRING" id="6216.A0A0R3SQS7"/>
<feature type="transmembrane region" description="Helical" evidence="1">
    <location>
        <begin position="405"/>
        <end position="430"/>
    </location>
</feature>
<organism evidence="4">
    <name type="scientific">Hymenolepis diminuta</name>
    <name type="common">Rat tapeworm</name>
    <dbReference type="NCBI Taxonomy" id="6216"/>
    <lineage>
        <taxon>Eukaryota</taxon>
        <taxon>Metazoa</taxon>
        <taxon>Spiralia</taxon>
        <taxon>Lophotrochozoa</taxon>
        <taxon>Platyhelminthes</taxon>
        <taxon>Cestoda</taxon>
        <taxon>Eucestoda</taxon>
        <taxon>Cyclophyllidea</taxon>
        <taxon>Hymenolepididae</taxon>
        <taxon>Hymenolepis</taxon>
    </lineage>
</organism>
<name>A0A0R3SQS7_HYMDI</name>
<dbReference type="PANTHER" id="PTHR46191">
    <property type="match status" value="1"/>
</dbReference>
<dbReference type="Pfam" id="PF00702">
    <property type="entry name" value="Hydrolase"/>
    <property type="match status" value="1"/>
</dbReference>
<dbReference type="Gene3D" id="3.40.50.1000">
    <property type="entry name" value="HAD superfamily/HAD-like"/>
    <property type="match status" value="1"/>
</dbReference>
<feature type="transmembrane region" description="Helical" evidence="1">
    <location>
        <begin position="287"/>
        <end position="305"/>
    </location>
</feature>
<keyword evidence="1" id="KW-0472">Membrane</keyword>
<sequence>MRGNVLRYLSVDLYKTLIHPREDIAITYARFGRKHLNFEFTEYAVSNQLVDACAAIGKKWPNFGRIDEVSPRLWWSEIMIRTFVRSSPFDEEQIRNALSDDIINEFYDWFASTDAWFLLPGTVEGLEKIKSTGIKLAVCSNSDERTPVILKRFGLDNFFDFSLYSRDCNYMKPNPGIFELVCNRFSENASDKSDLENRMKYCGHVGDSESQDYWGARSAGFGRAFLFKPNIEDYTSWSHYNLQSEFFDNLVPSEDVSTAEVKKPKVVAFTELSPWGRLGVFSLRVSHYLLARSGILVAIFLLCLLSERANREYQPPVHPWIIYMHAAIYMITSTGMSTRILPSFSVLLASAFYLHLAYLFAFEPDFGYPPWLRMRSALRWLALAGGSIRMLAVGDFDLSRIFDKIGAGLSGCVCAIMGLLSLPIVTVTYISDSAREHEINSVFSYIAFGGFIHWVIGFAFCLAFLAYSFPLLVILPSGQAQSPFFAKLVSLADKLACLGWGLTLLCKDINRGYWKAEKVDYWLLNTLILVEVITIASIVIGASLPWLGRITKARDEEKEKKKRAK</sequence>
<dbReference type="InterPro" id="IPR051828">
    <property type="entry name" value="HAD-like_hydrolase_domain"/>
</dbReference>
<proteinExistence type="predicted"/>
<evidence type="ECO:0000313" key="2">
    <source>
        <dbReference type="EMBL" id="VDL59773.1"/>
    </source>
</evidence>
<feature type="transmembrane region" description="Helical" evidence="1">
    <location>
        <begin position="484"/>
        <end position="502"/>
    </location>
</feature>
<evidence type="ECO:0000313" key="3">
    <source>
        <dbReference type="Proteomes" id="UP000274504"/>
    </source>
</evidence>
<dbReference type="PANTHER" id="PTHR46191:SF2">
    <property type="entry name" value="HALOACID DEHALOGENASE-LIKE HYDROLASE DOMAIN-CONTAINING PROTEIN 3"/>
    <property type="match status" value="1"/>
</dbReference>
<evidence type="ECO:0000313" key="4">
    <source>
        <dbReference type="WBParaSite" id="HDID_0000745701-mRNA-1"/>
    </source>
</evidence>
<dbReference type="OrthoDB" id="6082754at2759"/>
<dbReference type="Proteomes" id="UP000274504">
    <property type="component" value="Unassembled WGS sequence"/>
</dbReference>
<reference evidence="4" key="1">
    <citation type="submission" date="2017-02" db="UniProtKB">
        <authorList>
            <consortium name="WormBaseParasite"/>
        </authorList>
    </citation>
    <scope>IDENTIFICATION</scope>
</reference>
<accession>A0A0R3SQS7</accession>
<dbReference type="InterPro" id="IPR036412">
    <property type="entry name" value="HAD-like_sf"/>
</dbReference>
<dbReference type="InterPro" id="IPR023214">
    <property type="entry name" value="HAD_sf"/>
</dbReference>
<dbReference type="EMBL" id="UYSG01010936">
    <property type="protein sequence ID" value="VDL59773.1"/>
    <property type="molecule type" value="Genomic_DNA"/>
</dbReference>
<protein>
    <submittedName>
        <fullName evidence="4">HAD-like domain-containing protein</fullName>
    </submittedName>
</protein>
<evidence type="ECO:0000256" key="1">
    <source>
        <dbReference type="SAM" id="Phobius"/>
    </source>
</evidence>
<feature type="transmembrane region" description="Helical" evidence="1">
    <location>
        <begin position="522"/>
        <end position="548"/>
    </location>
</feature>
<dbReference type="GO" id="GO:0005634">
    <property type="term" value="C:nucleus"/>
    <property type="evidence" value="ECO:0007669"/>
    <property type="project" value="TreeGrafter"/>
</dbReference>
<dbReference type="Gene3D" id="1.10.150.720">
    <property type="entry name" value="Haloacid dehalogenase-like hydrolase"/>
    <property type="match status" value="1"/>
</dbReference>
<dbReference type="WBParaSite" id="HDID_0000745701-mRNA-1">
    <property type="protein sequence ID" value="HDID_0000745701-mRNA-1"/>
    <property type="gene ID" value="HDID_0000745701"/>
</dbReference>